<keyword evidence="2" id="KW-1185">Reference proteome</keyword>
<proteinExistence type="predicted"/>
<evidence type="ECO:0000313" key="2">
    <source>
        <dbReference type="Proteomes" id="UP000308600"/>
    </source>
</evidence>
<dbReference type="Proteomes" id="UP000308600">
    <property type="component" value="Unassembled WGS sequence"/>
</dbReference>
<sequence>MDPNTFPVDVFLQIAALLDRESLLNLRLVSQDIHSAITPTALRNVRVFVGEHHDDYKVAINRRLETCASPLSNLYGHAKHLRFSISAFYISRYMSKDLLPDLWRTMAKLRSITSFSLEWDDGYNSTEEGLKEMPIMIGKAVESLLEATGGKLERLDIQPSGGNSFPQALANIRGLEFLKVVRNPWGYGCHRNGGFTNRLLRSPAAQAGHTLSCSCTELPIADIFGPLIAANPGLEELEVVVGCHVRGYRPDLILPSNLTKLTSLTVGGLNFGQNGFPIQTCIDPAPLRNLRHLNASSTYKCSSLEITSTFVNQVLPRHAETLENLSLSIDTDQKPIEGWTFDLNQWPATLSQLNKLRSLAIHPLADPEQSRYYSPSEDSLINGYQTLIDHAESLPSLEKLKINWINQSFGCGTGYMSWRRGCCETLAKITPRLAGTTGRPQVLSLFNGLHTPTKIRDDLDGSERWIWGLQNKTK</sequence>
<reference evidence="1 2" key="1">
    <citation type="journal article" date="2019" name="Nat. Ecol. Evol.">
        <title>Megaphylogeny resolves global patterns of mushroom evolution.</title>
        <authorList>
            <person name="Varga T."/>
            <person name="Krizsan K."/>
            <person name="Foldi C."/>
            <person name="Dima B."/>
            <person name="Sanchez-Garcia M."/>
            <person name="Sanchez-Ramirez S."/>
            <person name="Szollosi G.J."/>
            <person name="Szarkandi J.G."/>
            <person name="Papp V."/>
            <person name="Albert L."/>
            <person name="Andreopoulos W."/>
            <person name="Angelini C."/>
            <person name="Antonin V."/>
            <person name="Barry K.W."/>
            <person name="Bougher N.L."/>
            <person name="Buchanan P."/>
            <person name="Buyck B."/>
            <person name="Bense V."/>
            <person name="Catcheside P."/>
            <person name="Chovatia M."/>
            <person name="Cooper J."/>
            <person name="Damon W."/>
            <person name="Desjardin D."/>
            <person name="Finy P."/>
            <person name="Geml J."/>
            <person name="Haridas S."/>
            <person name="Hughes K."/>
            <person name="Justo A."/>
            <person name="Karasinski D."/>
            <person name="Kautmanova I."/>
            <person name="Kiss B."/>
            <person name="Kocsube S."/>
            <person name="Kotiranta H."/>
            <person name="LaButti K.M."/>
            <person name="Lechner B.E."/>
            <person name="Liimatainen K."/>
            <person name="Lipzen A."/>
            <person name="Lukacs Z."/>
            <person name="Mihaltcheva S."/>
            <person name="Morgado L.N."/>
            <person name="Niskanen T."/>
            <person name="Noordeloos M.E."/>
            <person name="Ohm R.A."/>
            <person name="Ortiz-Santana B."/>
            <person name="Ovrebo C."/>
            <person name="Racz N."/>
            <person name="Riley R."/>
            <person name="Savchenko A."/>
            <person name="Shiryaev A."/>
            <person name="Soop K."/>
            <person name="Spirin V."/>
            <person name="Szebenyi C."/>
            <person name="Tomsovsky M."/>
            <person name="Tulloss R.E."/>
            <person name="Uehling J."/>
            <person name="Grigoriev I.V."/>
            <person name="Vagvolgyi C."/>
            <person name="Papp T."/>
            <person name="Martin F.M."/>
            <person name="Miettinen O."/>
            <person name="Hibbett D.S."/>
            <person name="Nagy L.G."/>
        </authorList>
    </citation>
    <scope>NUCLEOTIDE SEQUENCE [LARGE SCALE GENOMIC DNA]</scope>
    <source>
        <strain evidence="1 2">NL-1719</strain>
    </source>
</reference>
<organism evidence="1 2">
    <name type="scientific">Pluteus cervinus</name>
    <dbReference type="NCBI Taxonomy" id="181527"/>
    <lineage>
        <taxon>Eukaryota</taxon>
        <taxon>Fungi</taxon>
        <taxon>Dikarya</taxon>
        <taxon>Basidiomycota</taxon>
        <taxon>Agaricomycotina</taxon>
        <taxon>Agaricomycetes</taxon>
        <taxon>Agaricomycetidae</taxon>
        <taxon>Agaricales</taxon>
        <taxon>Pluteineae</taxon>
        <taxon>Pluteaceae</taxon>
        <taxon>Pluteus</taxon>
    </lineage>
</organism>
<name>A0ACD3AXZ5_9AGAR</name>
<gene>
    <name evidence="1" type="ORF">BDN72DRAFT_838608</name>
</gene>
<dbReference type="EMBL" id="ML208309">
    <property type="protein sequence ID" value="TFK70656.1"/>
    <property type="molecule type" value="Genomic_DNA"/>
</dbReference>
<evidence type="ECO:0000313" key="1">
    <source>
        <dbReference type="EMBL" id="TFK70656.1"/>
    </source>
</evidence>
<protein>
    <submittedName>
        <fullName evidence="1">Uncharacterized protein</fullName>
    </submittedName>
</protein>
<accession>A0ACD3AXZ5</accession>